<sequence>MFNHLSLSGGAVQVFQEGFHYAITTYFGLHVTYDLVYHVTVTVPGNYCGKTSGLCGNFNGNHVDNLLMPNGKLTKDVPTFGKSWKVAIPGKVCDDGCAQNTCLKCDPARRAVFEKPHYCGVISSPNGTFATCHSKLDPEPYFNDCIFDMCASEGDGKVLCDSVTAYAWPGLTSRTGGRRNSVLCPVQPTATIASVPQAALPPVQASPPSPHVASTVLRAASVSKAT</sequence>
<dbReference type="InterPro" id="IPR014853">
    <property type="entry name" value="VWF/SSPO/ZAN-like_Cys-rich_dom"/>
</dbReference>
<protein>
    <recommendedName>
        <fullName evidence="1">VWFD domain-containing protein</fullName>
    </recommendedName>
</protein>
<accession>A0A4W5K3S9</accession>
<dbReference type="Pfam" id="PF00094">
    <property type="entry name" value="VWD"/>
    <property type="match status" value="1"/>
</dbReference>
<dbReference type="AlphaFoldDB" id="A0A4W5K3S9"/>
<evidence type="ECO:0000259" key="1">
    <source>
        <dbReference type="PROSITE" id="PS51233"/>
    </source>
</evidence>
<evidence type="ECO:0000313" key="3">
    <source>
        <dbReference type="Proteomes" id="UP000314982"/>
    </source>
</evidence>
<organism evidence="2 3">
    <name type="scientific">Hucho hucho</name>
    <name type="common">huchen</name>
    <dbReference type="NCBI Taxonomy" id="62062"/>
    <lineage>
        <taxon>Eukaryota</taxon>
        <taxon>Metazoa</taxon>
        <taxon>Chordata</taxon>
        <taxon>Craniata</taxon>
        <taxon>Vertebrata</taxon>
        <taxon>Euteleostomi</taxon>
        <taxon>Actinopterygii</taxon>
        <taxon>Neopterygii</taxon>
        <taxon>Teleostei</taxon>
        <taxon>Protacanthopterygii</taxon>
        <taxon>Salmoniformes</taxon>
        <taxon>Salmonidae</taxon>
        <taxon>Salmoninae</taxon>
        <taxon>Hucho</taxon>
    </lineage>
</organism>
<keyword evidence="3" id="KW-1185">Reference proteome</keyword>
<dbReference type="InterPro" id="IPR052749">
    <property type="entry name" value="Alpha-tectorin"/>
</dbReference>
<reference evidence="2" key="3">
    <citation type="submission" date="2025-09" db="UniProtKB">
        <authorList>
            <consortium name="Ensembl"/>
        </authorList>
    </citation>
    <scope>IDENTIFICATION</scope>
</reference>
<dbReference type="GeneTree" id="ENSGT00950000183155"/>
<dbReference type="PROSITE" id="PS51233">
    <property type="entry name" value="VWFD"/>
    <property type="match status" value="1"/>
</dbReference>
<dbReference type="Proteomes" id="UP000314982">
    <property type="component" value="Unassembled WGS sequence"/>
</dbReference>
<dbReference type="SMART" id="SM00832">
    <property type="entry name" value="C8"/>
    <property type="match status" value="1"/>
</dbReference>
<reference evidence="2" key="2">
    <citation type="submission" date="2025-08" db="UniProtKB">
        <authorList>
            <consortium name="Ensembl"/>
        </authorList>
    </citation>
    <scope>IDENTIFICATION</scope>
</reference>
<reference evidence="3" key="1">
    <citation type="submission" date="2018-06" db="EMBL/GenBank/DDBJ databases">
        <title>Genome assembly of Danube salmon.</title>
        <authorList>
            <person name="Macqueen D.J."/>
            <person name="Gundappa M.K."/>
        </authorList>
    </citation>
    <scope>NUCLEOTIDE SEQUENCE [LARGE SCALE GENOMIC DNA]</scope>
</reference>
<dbReference type="PANTHER" id="PTHR46160">
    <property type="entry name" value="ALPHA-TECTORIN-RELATED"/>
    <property type="match status" value="1"/>
</dbReference>
<feature type="domain" description="VWFD" evidence="1">
    <location>
        <begin position="1"/>
        <end position="94"/>
    </location>
</feature>
<dbReference type="InterPro" id="IPR001846">
    <property type="entry name" value="VWF_type-D"/>
</dbReference>
<dbReference type="PANTHER" id="PTHR46160:SF9">
    <property type="entry name" value="PROTEIN PRY2-RELATED"/>
    <property type="match status" value="1"/>
</dbReference>
<dbReference type="Ensembl" id="ENSHHUT00000006845.1">
    <property type="protein sequence ID" value="ENSHHUP00000006644.1"/>
    <property type="gene ID" value="ENSHHUG00000004099.1"/>
</dbReference>
<dbReference type="STRING" id="62062.ENSHHUP00000006644"/>
<proteinExistence type="predicted"/>
<name>A0A4W5K3S9_9TELE</name>
<evidence type="ECO:0000313" key="2">
    <source>
        <dbReference type="Ensembl" id="ENSHHUP00000006644.1"/>
    </source>
</evidence>
<dbReference type="Pfam" id="PF08742">
    <property type="entry name" value="C8"/>
    <property type="match status" value="1"/>
</dbReference>